<feature type="signal peptide" evidence="1">
    <location>
        <begin position="1"/>
        <end position="17"/>
    </location>
</feature>
<evidence type="ECO:0000313" key="3">
    <source>
        <dbReference type="Proteomes" id="UP000186922"/>
    </source>
</evidence>
<name>A0A1D1VHG1_RAMVA</name>
<dbReference type="Proteomes" id="UP000186922">
    <property type="component" value="Unassembled WGS sequence"/>
</dbReference>
<protein>
    <recommendedName>
        <fullName evidence="4">ZP domain-containing protein</fullName>
    </recommendedName>
</protein>
<proteinExistence type="predicted"/>
<dbReference type="AlphaFoldDB" id="A0A1D1VHG1"/>
<keyword evidence="3" id="KW-1185">Reference proteome</keyword>
<evidence type="ECO:0000313" key="2">
    <source>
        <dbReference type="EMBL" id="GAV01097.1"/>
    </source>
</evidence>
<reference evidence="2 3" key="1">
    <citation type="journal article" date="2016" name="Nat. Commun.">
        <title>Extremotolerant tardigrade genome and improved radiotolerance of human cultured cells by tardigrade-unique protein.</title>
        <authorList>
            <person name="Hashimoto T."/>
            <person name="Horikawa D.D."/>
            <person name="Saito Y."/>
            <person name="Kuwahara H."/>
            <person name="Kozuka-Hata H."/>
            <person name="Shin-I T."/>
            <person name="Minakuchi Y."/>
            <person name="Ohishi K."/>
            <person name="Motoyama A."/>
            <person name="Aizu T."/>
            <person name="Enomoto A."/>
            <person name="Kondo K."/>
            <person name="Tanaka S."/>
            <person name="Hara Y."/>
            <person name="Koshikawa S."/>
            <person name="Sagara H."/>
            <person name="Miura T."/>
            <person name="Yokobori S."/>
            <person name="Miyagawa K."/>
            <person name="Suzuki Y."/>
            <person name="Kubo T."/>
            <person name="Oyama M."/>
            <person name="Kohara Y."/>
            <person name="Fujiyama A."/>
            <person name="Arakawa K."/>
            <person name="Katayama T."/>
            <person name="Toyoda A."/>
            <person name="Kunieda T."/>
        </authorList>
    </citation>
    <scope>NUCLEOTIDE SEQUENCE [LARGE SCALE GENOMIC DNA]</scope>
    <source>
        <strain evidence="2 3">YOKOZUNA-1</strain>
    </source>
</reference>
<feature type="chain" id="PRO_5008898430" description="ZP domain-containing protein" evidence="1">
    <location>
        <begin position="18"/>
        <end position="365"/>
    </location>
</feature>
<evidence type="ECO:0000256" key="1">
    <source>
        <dbReference type="SAM" id="SignalP"/>
    </source>
</evidence>
<dbReference type="EMBL" id="BDGG01000007">
    <property type="protein sequence ID" value="GAV01097.1"/>
    <property type="molecule type" value="Genomic_DNA"/>
</dbReference>
<organism evidence="2 3">
    <name type="scientific">Ramazzottius varieornatus</name>
    <name type="common">Water bear</name>
    <name type="synonym">Tardigrade</name>
    <dbReference type="NCBI Taxonomy" id="947166"/>
    <lineage>
        <taxon>Eukaryota</taxon>
        <taxon>Metazoa</taxon>
        <taxon>Ecdysozoa</taxon>
        <taxon>Tardigrada</taxon>
        <taxon>Eutardigrada</taxon>
        <taxon>Parachela</taxon>
        <taxon>Hypsibioidea</taxon>
        <taxon>Ramazzottiidae</taxon>
        <taxon>Ramazzottius</taxon>
    </lineage>
</organism>
<keyword evidence="1" id="KW-0732">Signal</keyword>
<accession>A0A1D1VHG1</accession>
<sequence>MQYALVLALLLPAVVLAARPRQTVRLDADNHGMATQVLTYRDETSHVEAVQAQVTLNCRAGEHRNMYEVTVSAVDSLPRSEQSRLDIKNAQGVPHGFDSGSGVLSFSGPYHDLTENKRSTNCAGNEVDGECAIELTGVAEIKQYVQVPGSVPGSLNWVGNYRVVFNCRLVPDSPAAEHIFGSHGSINLTVCQDFQHTLTISALNDDDFMREGPRSQKVVMNTVGTPYGVMWNDCHLETSARAPENRVAAVRKYQVMRNGIILKIREADVSGRSTGTPGEQYQMDIKDLTLEGRVKLVCYVKKCRNVSAVNGDTTLDICPEGQLPHSAGTRATYSSRSRSAQSLLKSADVHSKADSCTLRAVEGQL</sequence>
<comment type="caution">
    <text evidence="2">The sequence shown here is derived from an EMBL/GenBank/DDBJ whole genome shotgun (WGS) entry which is preliminary data.</text>
</comment>
<gene>
    <name evidence="2" type="primary">RvY_11864-1</name>
    <name evidence="2" type="synonym">RvY_11864.1</name>
    <name evidence="2" type="ORF">RvY_11864</name>
</gene>
<evidence type="ECO:0008006" key="4">
    <source>
        <dbReference type="Google" id="ProtNLM"/>
    </source>
</evidence>